<accession>A0AA88L763</accession>
<gene>
    <name evidence="2" type="ORF">QYM36_009971</name>
</gene>
<evidence type="ECO:0000259" key="1">
    <source>
        <dbReference type="PROSITE" id="PS50011"/>
    </source>
</evidence>
<dbReference type="Gene3D" id="1.10.510.10">
    <property type="entry name" value="Transferase(Phosphotransferase) domain 1"/>
    <property type="match status" value="1"/>
</dbReference>
<reference evidence="2" key="1">
    <citation type="submission" date="2023-07" db="EMBL/GenBank/DDBJ databases">
        <title>Chromosome-level genome assembly of Artemia franciscana.</title>
        <authorList>
            <person name="Jo E."/>
        </authorList>
    </citation>
    <scope>NUCLEOTIDE SEQUENCE</scope>
    <source>
        <tissue evidence="2">Whole body</tissue>
    </source>
</reference>
<dbReference type="EMBL" id="JAVRJZ010000012">
    <property type="protein sequence ID" value="KAK2715166.1"/>
    <property type="molecule type" value="Genomic_DNA"/>
</dbReference>
<dbReference type="PROSITE" id="PS50011">
    <property type="entry name" value="PROTEIN_KINASE_DOM"/>
    <property type="match status" value="1"/>
</dbReference>
<dbReference type="Proteomes" id="UP001187531">
    <property type="component" value="Unassembled WGS sequence"/>
</dbReference>
<protein>
    <recommendedName>
        <fullName evidence="1">Protein kinase domain-containing protein</fullName>
    </recommendedName>
</protein>
<dbReference type="GO" id="GO:0005524">
    <property type="term" value="F:ATP binding"/>
    <property type="evidence" value="ECO:0007669"/>
    <property type="project" value="InterPro"/>
</dbReference>
<dbReference type="InterPro" id="IPR011009">
    <property type="entry name" value="Kinase-like_dom_sf"/>
</dbReference>
<dbReference type="SUPFAM" id="SSF56112">
    <property type="entry name" value="Protein kinase-like (PK-like)"/>
    <property type="match status" value="1"/>
</dbReference>
<dbReference type="InterPro" id="IPR000719">
    <property type="entry name" value="Prot_kinase_dom"/>
</dbReference>
<organism evidence="2 3">
    <name type="scientific">Artemia franciscana</name>
    <name type="common">Brine shrimp</name>
    <name type="synonym">Artemia sanfranciscana</name>
    <dbReference type="NCBI Taxonomy" id="6661"/>
    <lineage>
        <taxon>Eukaryota</taxon>
        <taxon>Metazoa</taxon>
        <taxon>Ecdysozoa</taxon>
        <taxon>Arthropoda</taxon>
        <taxon>Crustacea</taxon>
        <taxon>Branchiopoda</taxon>
        <taxon>Anostraca</taxon>
        <taxon>Artemiidae</taxon>
        <taxon>Artemia</taxon>
    </lineage>
</organism>
<evidence type="ECO:0000313" key="2">
    <source>
        <dbReference type="EMBL" id="KAK2715166.1"/>
    </source>
</evidence>
<evidence type="ECO:0000313" key="3">
    <source>
        <dbReference type="Proteomes" id="UP001187531"/>
    </source>
</evidence>
<name>A0AA88L763_ARTSF</name>
<dbReference type="AlphaFoldDB" id="A0AA88L763"/>
<proteinExistence type="predicted"/>
<comment type="caution">
    <text evidence="2">The sequence shown here is derived from an EMBL/GenBank/DDBJ whole genome shotgun (WGS) entry which is preliminary data.</text>
</comment>
<sequence>MRKINKKERTKKEPALDKIAVFEEPEHETIVLGKYRLVVKIRCNDVCHTYYAKDIESNEDVLIKLGSKEKKELSSDFNNSKALQDGTGIPEVKCRGQENEYNILVMNILGPSLEELFTSCSRKFKLKTVLILADQMLKRLEYVHSKFFIHGNIHPSSFSMGIKDYTDVKKVFLTSFSYTRKYSTSNKPVRCNKHKIGNLKYASLNAHAGLEQSRRDDLESLGYMLVHFAKGDLPWQNLKAISKLDLLDKIYRSKKATSISTLCETLPTEFGLYLNYCRNLEFGETPNYSYLVDIFRNLADKLNIEYDFVFDWERD</sequence>
<dbReference type="PANTHER" id="PTHR11909">
    <property type="entry name" value="CASEIN KINASE-RELATED"/>
    <property type="match status" value="1"/>
</dbReference>
<keyword evidence="3" id="KW-1185">Reference proteome</keyword>
<dbReference type="GO" id="GO:0004672">
    <property type="term" value="F:protein kinase activity"/>
    <property type="evidence" value="ECO:0007669"/>
    <property type="project" value="InterPro"/>
</dbReference>
<feature type="domain" description="Protein kinase" evidence="1">
    <location>
        <begin position="35"/>
        <end position="309"/>
    </location>
</feature>
<dbReference type="InterPro" id="IPR050235">
    <property type="entry name" value="CK1_Ser-Thr_kinase"/>
</dbReference>